<accession>A0A0P1FVU1</accession>
<dbReference type="RefSeq" id="WP_058261469.1">
    <property type="nucleotide sequence ID" value="NZ_CP051181.1"/>
</dbReference>
<evidence type="ECO:0000313" key="2">
    <source>
        <dbReference type="EMBL" id="CUH63463.1"/>
    </source>
</evidence>
<keyword evidence="1" id="KW-0732">Signal</keyword>
<feature type="chain" id="PRO_5006062851" description="Peptidase S74 domain-containing protein" evidence="1">
    <location>
        <begin position="27"/>
        <end position="388"/>
    </location>
</feature>
<dbReference type="EMBL" id="CYSA01000007">
    <property type="protein sequence ID" value="CUH63463.1"/>
    <property type="molecule type" value="Genomic_DNA"/>
</dbReference>
<gene>
    <name evidence="2" type="ORF">TG4357_00688</name>
</gene>
<reference evidence="2 3" key="1">
    <citation type="submission" date="2015-09" db="EMBL/GenBank/DDBJ databases">
        <authorList>
            <consortium name="Swine Surveillance"/>
        </authorList>
    </citation>
    <scope>NUCLEOTIDE SEQUENCE [LARGE SCALE GENOMIC DNA]</scope>
    <source>
        <strain evidence="2 3">CECT 4357</strain>
    </source>
</reference>
<name>A0A0P1FVU1_THAGE</name>
<proteinExistence type="predicted"/>
<feature type="signal peptide" evidence="1">
    <location>
        <begin position="1"/>
        <end position="26"/>
    </location>
</feature>
<protein>
    <recommendedName>
        <fullName evidence="4">Peptidase S74 domain-containing protein</fullName>
    </recommendedName>
</protein>
<sequence length="388" mass="41412">MAKLNRNTLKLMASSAIVALAGTASADQVFNDDVIVDGSLCVGVDCVNGEAFGFDTIRLKENNLRIKFDDTSSSASFPSNDWQLTANDSSNGGANKFSLDDITNSKTPFTIEATAPSHSLYVDDAGRLGLGTSTPVVDIHVVSGNTPTLRLAQDGSSGFTAQTFDVAANETNFFVRDATNGSTLPFRIKPGAPTSAIYIDSDGDIGMGAGTSPDTALHVSRSNGTAKILVEDTFGTTATRNMLALVNNGGSSITMENSNTSFKWRIFHDTASEEFRLTSNTDSDEEFVLDTSGNLTLEGTLTTSGSCSVGCDRVFDAEYEIMPLNERMDLMWANGYLPNVGPTAEDGPFNISDKMGRMLNELEHAHIYIGQLNDRIAALETRLATDAN</sequence>
<dbReference type="OrthoDB" id="4463518at2"/>
<organism evidence="2 3">
    <name type="scientific">Thalassovita gelatinovora</name>
    <name type="common">Thalassobius gelatinovorus</name>
    <dbReference type="NCBI Taxonomy" id="53501"/>
    <lineage>
        <taxon>Bacteria</taxon>
        <taxon>Pseudomonadati</taxon>
        <taxon>Pseudomonadota</taxon>
        <taxon>Alphaproteobacteria</taxon>
        <taxon>Rhodobacterales</taxon>
        <taxon>Roseobacteraceae</taxon>
        <taxon>Thalassovita</taxon>
    </lineage>
</organism>
<dbReference type="AlphaFoldDB" id="A0A0P1FVU1"/>
<keyword evidence="3" id="KW-1185">Reference proteome</keyword>
<evidence type="ECO:0008006" key="4">
    <source>
        <dbReference type="Google" id="ProtNLM"/>
    </source>
</evidence>
<evidence type="ECO:0000256" key="1">
    <source>
        <dbReference type="SAM" id="SignalP"/>
    </source>
</evidence>
<dbReference type="Proteomes" id="UP000051587">
    <property type="component" value="Unassembled WGS sequence"/>
</dbReference>
<evidence type="ECO:0000313" key="3">
    <source>
        <dbReference type="Proteomes" id="UP000051587"/>
    </source>
</evidence>
<dbReference type="STRING" id="53501.SAMN04488043_107191"/>